<dbReference type="OrthoDB" id="6359816at2759"/>
<name>A0A067LUX7_BOTB1</name>
<dbReference type="Proteomes" id="UP000027195">
    <property type="component" value="Unassembled WGS sequence"/>
</dbReference>
<accession>A0A067LUX7</accession>
<protein>
    <recommendedName>
        <fullName evidence="2">BTB domain-containing protein</fullName>
    </recommendedName>
</protein>
<dbReference type="HOGENOM" id="CLU_630020_0_0_1"/>
<keyword evidence="4" id="KW-1185">Reference proteome</keyword>
<evidence type="ECO:0000313" key="3">
    <source>
        <dbReference type="EMBL" id="KDQ06909.1"/>
    </source>
</evidence>
<dbReference type="InParanoid" id="A0A067LUX7"/>
<dbReference type="PROSITE" id="PS50097">
    <property type="entry name" value="BTB"/>
    <property type="match status" value="1"/>
</dbReference>
<feature type="region of interest" description="Disordered" evidence="1">
    <location>
        <begin position="207"/>
        <end position="271"/>
    </location>
</feature>
<dbReference type="InterPro" id="IPR011333">
    <property type="entry name" value="SKP1/BTB/POZ_sf"/>
</dbReference>
<dbReference type="Pfam" id="PF00651">
    <property type="entry name" value="BTB"/>
    <property type="match status" value="1"/>
</dbReference>
<dbReference type="PANTHER" id="PTHR24413">
    <property type="entry name" value="SPECKLE-TYPE POZ PROTEIN"/>
    <property type="match status" value="1"/>
</dbReference>
<dbReference type="AlphaFoldDB" id="A0A067LUX7"/>
<evidence type="ECO:0000256" key="1">
    <source>
        <dbReference type="SAM" id="MobiDB-lite"/>
    </source>
</evidence>
<feature type="domain" description="BTB" evidence="2">
    <location>
        <begin position="161"/>
        <end position="302"/>
    </location>
</feature>
<dbReference type="Gene3D" id="3.30.710.10">
    <property type="entry name" value="Potassium Channel Kv1.1, Chain A"/>
    <property type="match status" value="2"/>
</dbReference>
<sequence length="425" mass="47998">MITAVALIEKSFTIKFTVDVPVEIAEDGGLTMASGLREASLDSTWPAKKICWQNNPTHHSIGISLSYALPIISEVFIIGSPRTTAARTYHRIVPRTSTIEIPWSGIAPLFGRNDFKLEVWISGCDSSKWDADKATNVRMPTTRGFAQFAMMQGVLEKPDDHDVAFHFPSGQRLYADRAILQRESPYFHTMFRSGFQESNERVAMALKTQPSNTLGGLDPDSDRESDMDEDENKDEGEGEGMENGSSRSDEDTLEPLPKKQRFSQVPAEEEPDMRVVSISDASYRTLRALLYYIYTEHIVFAPLSFPTPHRSDAIQAYLQLYPSHPVPVSCKSIYALAHKYEMPKLESVALEHFHACLTTSNVMAELLSPFCRVYEQPNFKAMMFAAVHWRELKGNKEWAEATEKAMASHDPHFVYVSAKILNWQF</sequence>
<evidence type="ECO:0000313" key="4">
    <source>
        <dbReference type="Proteomes" id="UP000027195"/>
    </source>
</evidence>
<dbReference type="STRING" id="930990.A0A067LUX7"/>
<dbReference type="SMART" id="SM00225">
    <property type="entry name" value="BTB"/>
    <property type="match status" value="1"/>
</dbReference>
<reference evidence="4" key="1">
    <citation type="journal article" date="2014" name="Proc. Natl. Acad. Sci. U.S.A.">
        <title>Extensive sampling of basidiomycete genomes demonstrates inadequacy of the white-rot/brown-rot paradigm for wood decay fungi.</title>
        <authorList>
            <person name="Riley R."/>
            <person name="Salamov A.A."/>
            <person name="Brown D.W."/>
            <person name="Nagy L.G."/>
            <person name="Floudas D."/>
            <person name="Held B.W."/>
            <person name="Levasseur A."/>
            <person name="Lombard V."/>
            <person name="Morin E."/>
            <person name="Otillar R."/>
            <person name="Lindquist E.A."/>
            <person name="Sun H."/>
            <person name="LaButti K.M."/>
            <person name="Schmutz J."/>
            <person name="Jabbour D."/>
            <person name="Luo H."/>
            <person name="Baker S.E."/>
            <person name="Pisabarro A.G."/>
            <person name="Walton J.D."/>
            <person name="Blanchette R.A."/>
            <person name="Henrissat B."/>
            <person name="Martin F."/>
            <person name="Cullen D."/>
            <person name="Hibbett D.S."/>
            <person name="Grigoriev I.V."/>
        </authorList>
    </citation>
    <scope>NUCLEOTIDE SEQUENCE [LARGE SCALE GENOMIC DNA]</scope>
    <source>
        <strain evidence="4">FD-172 SS1</strain>
    </source>
</reference>
<feature type="compositionally biased region" description="Acidic residues" evidence="1">
    <location>
        <begin position="219"/>
        <end position="240"/>
    </location>
</feature>
<dbReference type="EMBL" id="KL198120">
    <property type="protein sequence ID" value="KDQ06909.1"/>
    <property type="molecule type" value="Genomic_DNA"/>
</dbReference>
<organism evidence="3 4">
    <name type="scientific">Botryobasidium botryosum (strain FD-172 SS1)</name>
    <dbReference type="NCBI Taxonomy" id="930990"/>
    <lineage>
        <taxon>Eukaryota</taxon>
        <taxon>Fungi</taxon>
        <taxon>Dikarya</taxon>
        <taxon>Basidiomycota</taxon>
        <taxon>Agaricomycotina</taxon>
        <taxon>Agaricomycetes</taxon>
        <taxon>Cantharellales</taxon>
        <taxon>Botryobasidiaceae</taxon>
        <taxon>Botryobasidium</taxon>
    </lineage>
</organism>
<evidence type="ECO:0000259" key="2">
    <source>
        <dbReference type="PROSITE" id="PS50097"/>
    </source>
</evidence>
<gene>
    <name evidence="3" type="ORF">BOTBODRAFT_60363</name>
</gene>
<dbReference type="InterPro" id="IPR000210">
    <property type="entry name" value="BTB/POZ_dom"/>
</dbReference>
<dbReference type="SUPFAM" id="SSF54695">
    <property type="entry name" value="POZ domain"/>
    <property type="match status" value="1"/>
</dbReference>
<proteinExistence type="predicted"/>